<gene>
    <name evidence="2" type="ORF">DEA37_0009464</name>
</gene>
<evidence type="ECO:0000259" key="1">
    <source>
        <dbReference type="Pfam" id="PF16699"/>
    </source>
</evidence>
<sequence length="51" mass="5867">MSFKERDLLYRLIISQLFYDGFQTMAVNLVNLVSPSTACGPSNRLFRLVKL</sequence>
<feature type="domain" description="Cleavage stimulation factor subunit 1 dimerisation" evidence="1">
    <location>
        <begin position="2"/>
        <end position="51"/>
    </location>
</feature>
<dbReference type="Pfam" id="PF16699">
    <property type="entry name" value="CSTF1_dimer"/>
    <property type="match status" value="1"/>
</dbReference>
<keyword evidence="3" id="KW-1185">Reference proteome</keyword>
<dbReference type="AlphaFoldDB" id="A0A5J4ND33"/>
<proteinExistence type="predicted"/>
<dbReference type="EMBL" id="QNGE01004129">
    <property type="protein sequence ID" value="KAA3673189.1"/>
    <property type="molecule type" value="Genomic_DNA"/>
</dbReference>
<name>A0A5J4ND33_9TREM</name>
<dbReference type="Gene3D" id="1.20.960.50">
    <property type="entry name" value="Cleavage stimulation factor subunit 1, dimerisation domain"/>
    <property type="match status" value="1"/>
</dbReference>
<evidence type="ECO:0000313" key="3">
    <source>
        <dbReference type="Proteomes" id="UP000324629"/>
    </source>
</evidence>
<dbReference type="Proteomes" id="UP000324629">
    <property type="component" value="Unassembled WGS sequence"/>
</dbReference>
<protein>
    <recommendedName>
        <fullName evidence="1">Cleavage stimulation factor subunit 1 dimerisation domain-containing protein</fullName>
    </recommendedName>
</protein>
<accession>A0A5J4ND33</accession>
<dbReference type="InterPro" id="IPR032028">
    <property type="entry name" value="CSTF1_dimer"/>
</dbReference>
<feature type="non-terminal residue" evidence="2">
    <location>
        <position position="51"/>
    </location>
</feature>
<dbReference type="InterPro" id="IPR038184">
    <property type="entry name" value="CSTF1_dimer_sf"/>
</dbReference>
<reference evidence="2 3" key="1">
    <citation type="journal article" date="2019" name="Gigascience">
        <title>Whole-genome sequence of the oriental lung fluke Paragonimus westermani.</title>
        <authorList>
            <person name="Oey H."/>
            <person name="Zakrzewski M."/>
            <person name="Narain K."/>
            <person name="Devi K.R."/>
            <person name="Agatsuma T."/>
            <person name="Nawaratna S."/>
            <person name="Gobert G.N."/>
            <person name="Jones M.K."/>
            <person name="Ragan M.A."/>
            <person name="McManus D.P."/>
            <person name="Krause L."/>
        </authorList>
    </citation>
    <scope>NUCLEOTIDE SEQUENCE [LARGE SCALE GENOMIC DNA]</scope>
    <source>
        <strain evidence="2 3">IND2009</strain>
    </source>
</reference>
<dbReference type="FunFam" id="1.20.960.50:FF:000001">
    <property type="entry name" value="Cleavage stimulation factor subunit 1"/>
    <property type="match status" value="1"/>
</dbReference>
<evidence type="ECO:0000313" key="2">
    <source>
        <dbReference type="EMBL" id="KAA3673189.1"/>
    </source>
</evidence>
<comment type="caution">
    <text evidence="2">The sequence shown here is derived from an EMBL/GenBank/DDBJ whole genome shotgun (WGS) entry which is preliminary data.</text>
</comment>
<organism evidence="2 3">
    <name type="scientific">Paragonimus westermani</name>
    <dbReference type="NCBI Taxonomy" id="34504"/>
    <lineage>
        <taxon>Eukaryota</taxon>
        <taxon>Metazoa</taxon>
        <taxon>Spiralia</taxon>
        <taxon>Lophotrochozoa</taxon>
        <taxon>Platyhelminthes</taxon>
        <taxon>Trematoda</taxon>
        <taxon>Digenea</taxon>
        <taxon>Plagiorchiida</taxon>
        <taxon>Troglotremata</taxon>
        <taxon>Troglotrematidae</taxon>
        <taxon>Paragonimus</taxon>
    </lineage>
</organism>